<feature type="domain" description="DNA-binding protein H-NS-like C-terminal" evidence="5">
    <location>
        <begin position="60"/>
        <end position="105"/>
    </location>
</feature>
<evidence type="ECO:0000313" key="6">
    <source>
        <dbReference type="EMBL" id="GIT97111.1"/>
    </source>
</evidence>
<organism evidence="6 7">
    <name type="scientific">Jannaschia pagri</name>
    <dbReference type="NCBI Taxonomy" id="2829797"/>
    <lineage>
        <taxon>Bacteria</taxon>
        <taxon>Pseudomonadati</taxon>
        <taxon>Pseudomonadota</taxon>
        <taxon>Alphaproteobacteria</taxon>
        <taxon>Rhodobacterales</taxon>
        <taxon>Roseobacteraceae</taxon>
        <taxon>Jannaschia</taxon>
    </lineage>
</organism>
<evidence type="ECO:0000259" key="5">
    <source>
        <dbReference type="SMART" id="SM00528"/>
    </source>
</evidence>
<keyword evidence="4" id="KW-0238">DNA-binding</keyword>
<name>A0ABQ4NRY6_9RHOB</name>
<comment type="subcellular location">
    <subcellularLocation>
        <location evidence="1">Cytoplasm</location>
        <location evidence="1">Nucleoid</location>
    </subcellularLocation>
</comment>
<reference evidence="6 7" key="1">
    <citation type="submission" date="2021-05" db="EMBL/GenBank/DDBJ databases">
        <title>Bacteria Genome sequencing.</title>
        <authorList>
            <person name="Takabe Y."/>
            <person name="Nakajima Y."/>
            <person name="Suzuki S."/>
            <person name="Shiozaki T."/>
        </authorList>
    </citation>
    <scope>NUCLEOTIDE SEQUENCE [LARGE SCALE GENOMIC DNA]</scope>
    <source>
        <strain evidence="6 7">AI_62</strain>
    </source>
</reference>
<dbReference type="SUPFAM" id="SSF81273">
    <property type="entry name" value="H-NS histone-like proteins"/>
    <property type="match status" value="1"/>
</dbReference>
<keyword evidence="3" id="KW-0963">Cytoplasm</keyword>
<dbReference type="Gene3D" id="4.10.430.10">
    <property type="entry name" value="Histone-like protein H-NS, C-terminal domain"/>
    <property type="match status" value="1"/>
</dbReference>
<dbReference type="SMART" id="SM00528">
    <property type="entry name" value="HNS"/>
    <property type="match status" value="1"/>
</dbReference>
<evidence type="ECO:0000313" key="7">
    <source>
        <dbReference type="Proteomes" id="UP000786693"/>
    </source>
</evidence>
<keyword evidence="7" id="KW-1185">Reference proteome</keyword>
<comment type="caution">
    <text evidence="6">The sequence shown here is derived from an EMBL/GenBank/DDBJ whole genome shotgun (WGS) entry which is preliminary data.</text>
</comment>
<evidence type="ECO:0000256" key="1">
    <source>
        <dbReference type="ARBA" id="ARBA00004453"/>
    </source>
</evidence>
<accession>A0ABQ4NRY6</accession>
<dbReference type="InterPro" id="IPR027444">
    <property type="entry name" value="H-NS_C_dom"/>
</dbReference>
<dbReference type="Proteomes" id="UP000786693">
    <property type="component" value="Unassembled WGS sequence"/>
</dbReference>
<sequence length="107" mass="12147">MTDINLNSLSFEELRALEKNVAKTIKNFEERRRKETLSKVEAIAKEAGFTLADLLDSVKPSSKTALPPKYRHPENADLTWSGRGRQPAWYKEAIEAGVTERELLVMT</sequence>
<comment type="similarity">
    <text evidence="2">Belongs to the histone-like protein H-NS family.</text>
</comment>
<dbReference type="RefSeq" id="WP_220750589.1">
    <property type="nucleotide sequence ID" value="NZ_BPFH01000012.1"/>
</dbReference>
<protein>
    <submittedName>
        <fullName evidence="6">Trans-acting regulatory protein hvrA</fullName>
    </submittedName>
</protein>
<dbReference type="InterPro" id="IPR037150">
    <property type="entry name" value="H-NS_C_dom_sf"/>
</dbReference>
<evidence type="ECO:0000256" key="4">
    <source>
        <dbReference type="ARBA" id="ARBA00023125"/>
    </source>
</evidence>
<dbReference type="Pfam" id="PF00816">
    <property type="entry name" value="Histone_HNS"/>
    <property type="match status" value="1"/>
</dbReference>
<dbReference type="PANTHER" id="PTHR38097:SF2">
    <property type="entry name" value="DNA-BINDING PROTEIN STPA"/>
    <property type="match status" value="1"/>
</dbReference>
<proteinExistence type="inferred from homology"/>
<evidence type="ECO:0000256" key="2">
    <source>
        <dbReference type="ARBA" id="ARBA00010610"/>
    </source>
</evidence>
<evidence type="ECO:0000256" key="3">
    <source>
        <dbReference type="ARBA" id="ARBA00022490"/>
    </source>
</evidence>
<dbReference type="EMBL" id="BPFH01000012">
    <property type="protein sequence ID" value="GIT97111.1"/>
    <property type="molecule type" value="Genomic_DNA"/>
</dbReference>
<dbReference type="PANTHER" id="PTHR38097">
    <property type="match status" value="1"/>
</dbReference>
<gene>
    <name evidence="6" type="primary">spb_2</name>
    <name evidence="6" type="ORF">JANAI62_37340</name>
</gene>